<dbReference type="Pfam" id="PF05973">
    <property type="entry name" value="Gp49"/>
    <property type="match status" value="1"/>
</dbReference>
<sequence>MGWGIQYDDERLQTAVLALPPGLLARYFHLTDRMVEYGPDLGMPHTKAMGAGLFELRLKSGEGIGRVFYCTLVERRIVMLHQFVKKTEKIPPKELSIARRRMKERKDADA</sequence>
<dbReference type="OrthoDB" id="3233388at2"/>
<protein>
    <submittedName>
        <fullName evidence="1">Type II toxin-antitoxin system RelE/ParE family toxin</fullName>
    </submittedName>
</protein>
<reference evidence="1 2" key="1">
    <citation type="submission" date="2019-11" db="EMBL/GenBank/DDBJ databases">
        <title>Caenimonas koreensis gen. nov., sp. nov., isolated from activated sludge.</title>
        <authorList>
            <person name="Seung H.R."/>
        </authorList>
    </citation>
    <scope>NUCLEOTIDE SEQUENCE [LARGE SCALE GENOMIC DNA]</scope>
    <source>
        <strain evidence="1 2">EMB320</strain>
    </source>
</reference>
<dbReference type="Proteomes" id="UP000487350">
    <property type="component" value="Unassembled WGS sequence"/>
</dbReference>
<keyword evidence="2" id="KW-1185">Reference proteome</keyword>
<evidence type="ECO:0000313" key="1">
    <source>
        <dbReference type="EMBL" id="MRD48921.1"/>
    </source>
</evidence>
<comment type="caution">
    <text evidence="1">The sequence shown here is derived from an EMBL/GenBank/DDBJ whole genome shotgun (WGS) entry which is preliminary data.</text>
</comment>
<name>A0A844BEN8_9BURK</name>
<dbReference type="RefSeq" id="WP_153586240.1">
    <property type="nucleotide sequence ID" value="NZ_WJBU01000017.1"/>
</dbReference>
<dbReference type="AlphaFoldDB" id="A0A844BEN8"/>
<evidence type="ECO:0000313" key="2">
    <source>
        <dbReference type="Proteomes" id="UP000487350"/>
    </source>
</evidence>
<dbReference type="EMBL" id="WJBU01000017">
    <property type="protein sequence ID" value="MRD48921.1"/>
    <property type="molecule type" value="Genomic_DNA"/>
</dbReference>
<dbReference type="InterPro" id="IPR009241">
    <property type="entry name" value="HigB-like"/>
</dbReference>
<gene>
    <name evidence="1" type="ORF">GHT07_16660</name>
</gene>
<organism evidence="1 2">
    <name type="scientific">Caenimonas koreensis DSM 17982</name>
    <dbReference type="NCBI Taxonomy" id="1121255"/>
    <lineage>
        <taxon>Bacteria</taxon>
        <taxon>Pseudomonadati</taxon>
        <taxon>Pseudomonadota</taxon>
        <taxon>Betaproteobacteria</taxon>
        <taxon>Burkholderiales</taxon>
        <taxon>Comamonadaceae</taxon>
        <taxon>Caenimonas</taxon>
    </lineage>
</organism>
<accession>A0A844BEN8</accession>
<proteinExistence type="predicted"/>